<dbReference type="OrthoDB" id="275278at2759"/>
<dbReference type="SMART" id="SM00475">
    <property type="entry name" value="53EXOc"/>
    <property type="match status" value="1"/>
</dbReference>
<dbReference type="CDD" id="cd09859">
    <property type="entry name" value="PIN_53EXO"/>
    <property type="match status" value="1"/>
</dbReference>
<evidence type="ECO:0000256" key="2">
    <source>
        <dbReference type="ARBA" id="ARBA00022801"/>
    </source>
</evidence>
<accession>A0A1J1GSE3</accession>
<dbReference type="InterPro" id="IPR038969">
    <property type="entry name" value="FEN"/>
</dbReference>
<sequence length="426" mass="50553">MNKKFFIIIISIKYFLLCSKAKIKKNKYIFYRKNLNNLFFLKSSVREFLSINKFLLKRKSISKINVKRKKNDENVGKIKNYETFLIVDGSSILYKNFFGMPILKNDNEINLSTIYGFIQSLNKIYNLFSPSYVVIVFDSKTSNDNKKKIYSKYKIYRKKNPEEIYEQLKIVSDFCDLIGIKTISSTNVESDNYIASIVDNIYNTIKNKTLNIYKNDDEDNRIINENSNDIEKIKEEDEITKANEDKKKNDYENELRVVVVSSDKDLLQLLEYNYNNNLNNMKIYICQPNKKYRLVDSNLFYEEYNIMPHQYCDYLILSGDKTDGISGVPNIGDKTSKYLLKEFYNIDNILKNLHKLPNKLHNILLNNIENINIFRKLIKLKCETNQSLVLNDYKQKNIKNFEKFQNFVDKYSLHKLLRKSIIINYK</sequence>
<evidence type="ECO:0000256" key="1">
    <source>
        <dbReference type="ARBA" id="ARBA00022722"/>
    </source>
</evidence>
<dbReference type="Pfam" id="PF01367">
    <property type="entry name" value="5_3_exonuc"/>
    <property type="match status" value="1"/>
</dbReference>
<comment type="caution">
    <text evidence="6">The sequence shown here is derived from an EMBL/GenBank/DDBJ whole genome shotgun (WGS) entry which is preliminary data.</text>
</comment>
<dbReference type="InterPro" id="IPR029060">
    <property type="entry name" value="PIN-like_dom_sf"/>
</dbReference>
<evidence type="ECO:0000313" key="7">
    <source>
        <dbReference type="Proteomes" id="UP000220797"/>
    </source>
</evidence>
<keyword evidence="3" id="KW-0238">DNA-binding</keyword>
<dbReference type="SMART" id="SM00279">
    <property type="entry name" value="HhH2"/>
    <property type="match status" value="1"/>
</dbReference>
<dbReference type="EMBL" id="CVMV01000033">
    <property type="protein sequence ID" value="CRG95435.1"/>
    <property type="molecule type" value="Genomic_DNA"/>
</dbReference>
<dbReference type="SUPFAM" id="SSF88723">
    <property type="entry name" value="PIN domain-like"/>
    <property type="match status" value="1"/>
</dbReference>
<evidence type="ECO:0000256" key="4">
    <source>
        <dbReference type="SAM" id="SignalP"/>
    </source>
</evidence>
<organism evidence="6 7">
    <name type="scientific">Plasmodium gallinaceum</name>
    <dbReference type="NCBI Taxonomy" id="5849"/>
    <lineage>
        <taxon>Eukaryota</taxon>
        <taxon>Sar</taxon>
        <taxon>Alveolata</taxon>
        <taxon>Apicomplexa</taxon>
        <taxon>Aconoidasida</taxon>
        <taxon>Haemosporida</taxon>
        <taxon>Plasmodiidae</taxon>
        <taxon>Plasmodium</taxon>
        <taxon>Plasmodium (Haemamoeba)</taxon>
    </lineage>
</organism>
<dbReference type="InterPro" id="IPR002421">
    <property type="entry name" value="5-3_exonuclease"/>
</dbReference>
<evidence type="ECO:0000256" key="3">
    <source>
        <dbReference type="ARBA" id="ARBA00023125"/>
    </source>
</evidence>
<dbReference type="SUPFAM" id="SSF47807">
    <property type="entry name" value="5' to 3' exonuclease, C-terminal subdomain"/>
    <property type="match status" value="1"/>
</dbReference>
<feature type="chain" id="PRO_5012000758" evidence="4">
    <location>
        <begin position="22"/>
        <end position="426"/>
    </location>
</feature>
<dbReference type="CDD" id="cd09898">
    <property type="entry name" value="H3TH_53EXO"/>
    <property type="match status" value="1"/>
</dbReference>
<reference evidence="6" key="1">
    <citation type="submission" date="2015-04" db="EMBL/GenBank/DDBJ databases">
        <authorList>
            <consortium name="Pathogen Informatics"/>
        </authorList>
    </citation>
    <scope>NUCLEOTIDE SEQUENCE [LARGE SCALE GENOMIC DNA]</scope>
    <source>
        <strain evidence="6">8A</strain>
    </source>
</reference>
<keyword evidence="1" id="KW-0540">Nuclease</keyword>
<dbReference type="OMA" id="CQPNRKY"/>
<dbReference type="InterPro" id="IPR036279">
    <property type="entry name" value="5-3_exonuclease_C_sf"/>
</dbReference>
<name>A0A1J1GSE3_PLAGA</name>
<dbReference type="RefSeq" id="XP_028528246.1">
    <property type="nucleotide sequence ID" value="XM_028671611.1"/>
</dbReference>
<dbReference type="Gene3D" id="1.10.150.20">
    <property type="entry name" value="5' to 3' exonuclease, C-terminal subdomain"/>
    <property type="match status" value="1"/>
</dbReference>
<dbReference type="Gene3D" id="3.40.50.1010">
    <property type="entry name" value="5'-nuclease"/>
    <property type="match status" value="1"/>
</dbReference>
<dbReference type="AlphaFoldDB" id="A0A1J1GSE3"/>
<dbReference type="Pfam" id="PF02739">
    <property type="entry name" value="5_3_exonuc_N"/>
    <property type="match status" value="1"/>
</dbReference>
<keyword evidence="2" id="KW-0378">Hydrolase</keyword>
<dbReference type="PANTHER" id="PTHR42646">
    <property type="entry name" value="FLAP ENDONUCLEASE XNI"/>
    <property type="match status" value="1"/>
</dbReference>
<evidence type="ECO:0000259" key="5">
    <source>
        <dbReference type="SMART" id="SM00475"/>
    </source>
</evidence>
<keyword evidence="4" id="KW-0732">Signal</keyword>
<dbReference type="GO" id="GO:0033567">
    <property type="term" value="P:DNA replication, Okazaki fragment processing"/>
    <property type="evidence" value="ECO:0007669"/>
    <property type="project" value="InterPro"/>
</dbReference>
<dbReference type="VEuPathDB" id="PlasmoDB:PGAL8A_00020400"/>
<feature type="domain" description="5'-3' exonuclease" evidence="5">
    <location>
        <begin position="80"/>
        <end position="396"/>
    </location>
</feature>
<keyword evidence="7" id="KW-1185">Reference proteome</keyword>
<protein>
    <submittedName>
        <fullName evidence="6">5'-3' exonuclease, N-terminal resolvase-like domain, putative</fullName>
    </submittedName>
</protein>
<dbReference type="InterPro" id="IPR008918">
    <property type="entry name" value="HhH2"/>
</dbReference>
<gene>
    <name evidence="6" type="ORF">PGAL8A_00020400</name>
</gene>
<dbReference type="InterPro" id="IPR020046">
    <property type="entry name" value="5-3_exonucl_a-hlix_arch_N"/>
</dbReference>
<dbReference type="GeneID" id="39728726"/>
<dbReference type="Proteomes" id="UP000220797">
    <property type="component" value="Unassembled WGS sequence"/>
</dbReference>
<evidence type="ECO:0000313" key="6">
    <source>
        <dbReference type="EMBL" id="CRG95435.1"/>
    </source>
</evidence>
<dbReference type="InterPro" id="IPR020045">
    <property type="entry name" value="DNA_polI_H3TH"/>
</dbReference>
<dbReference type="PANTHER" id="PTHR42646:SF2">
    <property type="entry name" value="5'-3' EXONUCLEASE FAMILY PROTEIN"/>
    <property type="match status" value="1"/>
</dbReference>
<dbReference type="GO" id="GO:0017108">
    <property type="term" value="F:5'-flap endonuclease activity"/>
    <property type="evidence" value="ECO:0007669"/>
    <property type="project" value="InterPro"/>
</dbReference>
<dbReference type="GO" id="GO:0003677">
    <property type="term" value="F:DNA binding"/>
    <property type="evidence" value="ECO:0007669"/>
    <property type="project" value="UniProtKB-KW"/>
</dbReference>
<proteinExistence type="predicted"/>
<feature type="signal peptide" evidence="4">
    <location>
        <begin position="1"/>
        <end position="21"/>
    </location>
</feature>
<dbReference type="GO" id="GO:0008409">
    <property type="term" value="F:5'-3' exonuclease activity"/>
    <property type="evidence" value="ECO:0007669"/>
    <property type="project" value="InterPro"/>
</dbReference>